<feature type="domain" description="4-oxalocrotonate tautomerase-like" evidence="2">
    <location>
        <begin position="12"/>
        <end position="62"/>
    </location>
</feature>
<name>A0A9D1RNR7_9CORY</name>
<dbReference type="GO" id="GO:0016853">
    <property type="term" value="F:isomerase activity"/>
    <property type="evidence" value="ECO:0007669"/>
    <property type="project" value="UniProtKB-KW"/>
</dbReference>
<dbReference type="Pfam" id="PF01361">
    <property type="entry name" value="Tautomerase"/>
    <property type="match status" value="1"/>
</dbReference>
<dbReference type="Gene3D" id="3.30.429.10">
    <property type="entry name" value="Macrophage Migration Inhibitory Factor"/>
    <property type="match status" value="1"/>
</dbReference>
<dbReference type="Proteomes" id="UP000824190">
    <property type="component" value="Unassembled WGS sequence"/>
</dbReference>
<organism evidence="3 4">
    <name type="scientific">Candidatus Corynebacterium avicola</name>
    <dbReference type="NCBI Taxonomy" id="2838527"/>
    <lineage>
        <taxon>Bacteria</taxon>
        <taxon>Bacillati</taxon>
        <taxon>Actinomycetota</taxon>
        <taxon>Actinomycetes</taxon>
        <taxon>Mycobacteriales</taxon>
        <taxon>Corynebacteriaceae</taxon>
        <taxon>Corynebacterium</taxon>
    </lineage>
</organism>
<comment type="caution">
    <text evidence="3">The sequence shown here is derived from an EMBL/GenBank/DDBJ whole genome shotgun (WGS) entry which is preliminary data.</text>
</comment>
<dbReference type="SUPFAM" id="SSF55331">
    <property type="entry name" value="Tautomerase/MIF"/>
    <property type="match status" value="1"/>
</dbReference>
<dbReference type="NCBIfam" id="NF002571">
    <property type="entry name" value="PRK02220.1"/>
    <property type="match status" value="1"/>
</dbReference>
<evidence type="ECO:0000313" key="3">
    <source>
        <dbReference type="EMBL" id="HIW90413.1"/>
    </source>
</evidence>
<accession>A0A9D1RNR7</accession>
<evidence type="ECO:0000259" key="2">
    <source>
        <dbReference type="Pfam" id="PF01361"/>
    </source>
</evidence>
<reference evidence="3" key="2">
    <citation type="submission" date="2021-04" db="EMBL/GenBank/DDBJ databases">
        <authorList>
            <person name="Gilroy R."/>
        </authorList>
    </citation>
    <scope>NUCLEOTIDE SEQUENCE</scope>
    <source>
        <strain evidence="3">CHK32-1732</strain>
    </source>
</reference>
<sequence length="68" mass="7368">MPIVNLSIVPELMEGDRDAQYRQISAGITDAIVTSTGAPAESVHVLISEVSDERYAVGGTLLRNVRER</sequence>
<dbReference type="EMBL" id="DXGC01000017">
    <property type="protein sequence ID" value="HIW90413.1"/>
    <property type="molecule type" value="Genomic_DNA"/>
</dbReference>
<protein>
    <submittedName>
        <fullName evidence="3">Tautomerase family protein</fullName>
    </submittedName>
</protein>
<keyword evidence="1" id="KW-0413">Isomerase</keyword>
<dbReference type="AlphaFoldDB" id="A0A9D1RNR7"/>
<gene>
    <name evidence="3" type="ORF">H9870_01930</name>
</gene>
<evidence type="ECO:0000313" key="4">
    <source>
        <dbReference type="Proteomes" id="UP000824190"/>
    </source>
</evidence>
<reference evidence="3" key="1">
    <citation type="journal article" date="2021" name="PeerJ">
        <title>Extensive microbial diversity within the chicken gut microbiome revealed by metagenomics and culture.</title>
        <authorList>
            <person name="Gilroy R."/>
            <person name="Ravi A."/>
            <person name="Getino M."/>
            <person name="Pursley I."/>
            <person name="Horton D.L."/>
            <person name="Alikhan N.F."/>
            <person name="Baker D."/>
            <person name="Gharbi K."/>
            <person name="Hall N."/>
            <person name="Watson M."/>
            <person name="Adriaenssens E.M."/>
            <person name="Foster-Nyarko E."/>
            <person name="Jarju S."/>
            <person name="Secka A."/>
            <person name="Antonio M."/>
            <person name="Oren A."/>
            <person name="Chaudhuri R.R."/>
            <person name="La Ragione R."/>
            <person name="Hildebrand F."/>
            <person name="Pallen M.J."/>
        </authorList>
    </citation>
    <scope>NUCLEOTIDE SEQUENCE</scope>
    <source>
        <strain evidence="3">CHK32-1732</strain>
    </source>
</reference>
<dbReference type="InterPro" id="IPR014347">
    <property type="entry name" value="Tautomerase/MIF_sf"/>
</dbReference>
<evidence type="ECO:0000256" key="1">
    <source>
        <dbReference type="ARBA" id="ARBA00023235"/>
    </source>
</evidence>
<dbReference type="InterPro" id="IPR004370">
    <property type="entry name" value="4-OT-like_dom"/>
</dbReference>
<proteinExistence type="predicted"/>